<name>A0A164UBJ9_9AGAM</name>
<dbReference type="GO" id="GO:0005739">
    <property type="term" value="C:mitochondrion"/>
    <property type="evidence" value="ECO:0007669"/>
    <property type="project" value="UniProtKB-SubCell"/>
</dbReference>
<dbReference type="InterPro" id="IPR003016">
    <property type="entry name" value="2-oxoA_DH_lipoyl-BS"/>
</dbReference>
<dbReference type="EMBL" id="KV419408">
    <property type="protein sequence ID" value="KZS93084.1"/>
    <property type="molecule type" value="Genomic_DNA"/>
</dbReference>
<dbReference type="Pfam" id="PF01597">
    <property type="entry name" value="GCV_H"/>
    <property type="match status" value="1"/>
</dbReference>
<dbReference type="InterPro" id="IPR000089">
    <property type="entry name" value="Biotin_lipoyl"/>
</dbReference>
<dbReference type="AlphaFoldDB" id="A0A164UBJ9"/>
<dbReference type="OrthoDB" id="10264154at2759"/>
<dbReference type="InterPro" id="IPR017453">
    <property type="entry name" value="GCV_H_sub"/>
</dbReference>
<keyword evidence="5" id="KW-0496">Mitochondrion</keyword>
<dbReference type="GO" id="GO:0005960">
    <property type="term" value="C:glycine cleavage complex"/>
    <property type="evidence" value="ECO:0007669"/>
    <property type="project" value="UniProtKB-UniRule"/>
</dbReference>
<comment type="cofactor">
    <cofactor evidence="5">
        <name>(R)-lipoate</name>
        <dbReference type="ChEBI" id="CHEBI:83088"/>
    </cofactor>
    <text evidence="5">Binds 1 lipoyl cofactor covalently.</text>
</comment>
<reference evidence="7 8" key="1">
    <citation type="journal article" date="2016" name="Mol. Biol. Evol.">
        <title>Comparative Genomics of Early-Diverging Mushroom-Forming Fungi Provides Insights into the Origins of Lignocellulose Decay Capabilities.</title>
        <authorList>
            <person name="Nagy L.G."/>
            <person name="Riley R."/>
            <person name="Tritt A."/>
            <person name="Adam C."/>
            <person name="Daum C."/>
            <person name="Floudas D."/>
            <person name="Sun H."/>
            <person name="Yadav J.S."/>
            <person name="Pangilinan J."/>
            <person name="Larsson K.H."/>
            <person name="Matsuura K."/>
            <person name="Barry K."/>
            <person name="Labutti K."/>
            <person name="Kuo R."/>
            <person name="Ohm R.A."/>
            <person name="Bhattacharya S.S."/>
            <person name="Shirouzu T."/>
            <person name="Yoshinaga Y."/>
            <person name="Martin F.M."/>
            <person name="Grigoriev I.V."/>
            <person name="Hibbett D.S."/>
        </authorList>
    </citation>
    <scope>NUCLEOTIDE SEQUENCE [LARGE SCALE GENOMIC DNA]</scope>
    <source>
        <strain evidence="7 8">HHB9708</strain>
    </source>
</reference>
<evidence type="ECO:0000256" key="5">
    <source>
        <dbReference type="RuleBase" id="RU364055"/>
    </source>
</evidence>
<evidence type="ECO:0000313" key="7">
    <source>
        <dbReference type="EMBL" id="KZS93084.1"/>
    </source>
</evidence>
<sequence length="162" mass="17386">MFTGRLCRAAALSRARISSRPVALPFVRSAYRSIVTTRYTTDHESVVFDTETGVGTISITDYAQSSLGDVVFVELPNVGTTVNQGDQIGAIESVKAASDIYAPVSGIVEEINKELDDKPGLLNKVDDEKGWLCKVKLSNPSEVEGLLTADAYKAHCESEGSS</sequence>
<comment type="function">
    <text evidence="5">The H protein shuttles the methylamine group of glycine from the P protein to the T protein.</text>
</comment>
<accession>A0A164UBJ9</accession>
<protein>
    <recommendedName>
        <fullName evidence="5">Glycine cleavage system H protein</fullName>
    </recommendedName>
</protein>
<keyword evidence="8" id="KW-1185">Reference proteome</keyword>
<evidence type="ECO:0000256" key="1">
    <source>
        <dbReference type="ARBA" id="ARBA00009249"/>
    </source>
</evidence>
<evidence type="ECO:0000256" key="4">
    <source>
        <dbReference type="PIRSR" id="PIRSR617453-50"/>
    </source>
</evidence>
<dbReference type="SUPFAM" id="SSF51230">
    <property type="entry name" value="Single hybrid motif"/>
    <property type="match status" value="1"/>
</dbReference>
<dbReference type="InterPro" id="IPR033753">
    <property type="entry name" value="GCV_H/Fam206"/>
</dbReference>
<evidence type="ECO:0000256" key="2">
    <source>
        <dbReference type="ARBA" id="ARBA00022823"/>
    </source>
</evidence>
<dbReference type="PROSITE" id="PS50968">
    <property type="entry name" value="BIOTINYL_LIPOYL"/>
    <property type="match status" value="1"/>
</dbReference>
<dbReference type="PANTHER" id="PTHR11715">
    <property type="entry name" value="GLYCINE CLEAVAGE SYSTEM H PROTEIN"/>
    <property type="match status" value="1"/>
</dbReference>
<organism evidence="7 8">
    <name type="scientific">Sistotremastrum niveocremeum HHB9708</name>
    <dbReference type="NCBI Taxonomy" id="1314777"/>
    <lineage>
        <taxon>Eukaryota</taxon>
        <taxon>Fungi</taxon>
        <taxon>Dikarya</taxon>
        <taxon>Basidiomycota</taxon>
        <taxon>Agaricomycotina</taxon>
        <taxon>Agaricomycetes</taxon>
        <taxon>Sistotremastrales</taxon>
        <taxon>Sistotremastraceae</taxon>
        <taxon>Sertulicium</taxon>
        <taxon>Sertulicium niveocremeum</taxon>
    </lineage>
</organism>
<dbReference type="STRING" id="1314777.A0A164UBJ9"/>
<feature type="domain" description="Lipoyl-binding" evidence="6">
    <location>
        <begin position="54"/>
        <end position="136"/>
    </location>
</feature>
<comment type="subcellular location">
    <subcellularLocation>
        <location evidence="5">Mitochondrion</location>
    </subcellularLocation>
</comment>
<dbReference type="GO" id="GO:0019464">
    <property type="term" value="P:glycine decarboxylation via glycine cleavage system"/>
    <property type="evidence" value="ECO:0007669"/>
    <property type="project" value="UniProtKB-UniRule"/>
</dbReference>
<dbReference type="GO" id="GO:0009249">
    <property type="term" value="P:protein lipoylation"/>
    <property type="evidence" value="ECO:0007669"/>
    <property type="project" value="TreeGrafter"/>
</dbReference>
<comment type="subunit">
    <text evidence="5">The glycine cleavage system is composed of four proteins: P, T, L and H.</text>
</comment>
<feature type="modified residue" description="N6-lipoyllysine" evidence="4">
    <location>
        <position position="95"/>
    </location>
</feature>
<gene>
    <name evidence="7" type="ORF">SISNIDRAFT_455051</name>
</gene>
<dbReference type="Proteomes" id="UP000076722">
    <property type="component" value="Unassembled WGS sequence"/>
</dbReference>
<evidence type="ECO:0000313" key="8">
    <source>
        <dbReference type="Proteomes" id="UP000076722"/>
    </source>
</evidence>
<dbReference type="PANTHER" id="PTHR11715:SF3">
    <property type="entry name" value="GLYCINE CLEAVAGE SYSTEM H PROTEIN-RELATED"/>
    <property type="match status" value="1"/>
</dbReference>
<dbReference type="PROSITE" id="PS00189">
    <property type="entry name" value="LIPOYL"/>
    <property type="match status" value="1"/>
</dbReference>
<dbReference type="HAMAP" id="MF_00272">
    <property type="entry name" value="GcvH"/>
    <property type="match status" value="1"/>
</dbReference>
<keyword evidence="2 4" id="KW-0450">Lipoyl</keyword>
<comment type="similarity">
    <text evidence="1 5">Belongs to the GcvH family.</text>
</comment>
<evidence type="ECO:0000256" key="3">
    <source>
        <dbReference type="ARBA" id="ARBA00022946"/>
    </source>
</evidence>
<keyword evidence="3 5" id="KW-0809">Transit peptide</keyword>
<dbReference type="NCBIfam" id="TIGR00527">
    <property type="entry name" value="gcvH"/>
    <property type="match status" value="1"/>
</dbReference>
<dbReference type="InterPro" id="IPR002930">
    <property type="entry name" value="GCV_H"/>
</dbReference>
<dbReference type="InterPro" id="IPR011053">
    <property type="entry name" value="Single_hybrid_motif"/>
</dbReference>
<proteinExistence type="inferred from homology"/>
<dbReference type="CDD" id="cd06848">
    <property type="entry name" value="GCS_H"/>
    <property type="match status" value="1"/>
</dbReference>
<dbReference type="Gene3D" id="2.40.50.100">
    <property type="match status" value="1"/>
</dbReference>
<evidence type="ECO:0000259" key="6">
    <source>
        <dbReference type="PROSITE" id="PS50968"/>
    </source>
</evidence>
<dbReference type="NCBIfam" id="NF002270">
    <property type="entry name" value="PRK01202.1"/>
    <property type="match status" value="1"/>
</dbReference>